<feature type="region of interest" description="Disordered" evidence="1">
    <location>
        <begin position="251"/>
        <end position="276"/>
    </location>
</feature>
<dbReference type="PANTHER" id="PTHR16524:SF2">
    <property type="entry name" value="CELL DEATH REGULATOR AVEN"/>
    <property type="match status" value="1"/>
</dbReference>
<dbReference type="AlphaFoldDB" id="B3RZ18"/>
<dbReference type="HOGENOM" id="CLU_967499_0_0_1"/>
<name>B3RZ18_TRIAD</name>
<keyword evidence="3" id="KW-1185">Reference proteome</keyword>
<dbReference type="InParanoid" id="B3RZ18"/>
<organism evidence="2 3">
    <name type="scientific">Trichoplax adhaerens</name>
    <name type="common">Trichoplax reptans</name>
    <dbReference type="NCBI Taxonomy" id="10228"/>
    <lineage>
        <taxon>Eukaryota</taxon>
        <taxon>Metazoa</taxon>
        <taxon>Placozoa</taxon>
        <taxon>Uniplacotomia</taxon>
        <taxon>Trichoplacea</taxon>
        <taxon>Trichoplacidae</taxon>
        <taxon>Trichoplax</taxon>
    </lineage>
</organism>
<protein>
    <recommendedName>
        <fullName evidence="4">Cell death regulator Aven</fullName>
    </recommendedName>
</protein>
<dbReference type="PANTHER" id="PTHR16524">
    <property type="entry name" value="CELL DEATH REGULATOR AVEN"/>
    <property type="match status" value="1"/>
</dbReference>
<evidence type="ECO:0000313" key="3">
    <source>
        <dbReference type="Proteomes" id="UP000009022"/>
    </source>
</evidence>
<feature type="region of interest" description="Disordered" evidence="1">
    <location>
        <begin position="158"/>
        <end position="180"/>
    </location>
</feature>
<feature type="region of interest" description="Disordered" evidence="1">
    <location>
        <begin position="1"/>
        <end position="44"/>
    </location>
</feature>
<dbReference type="Proteomes" id="UP000009022">
    <property type="component" value="Unassembled WGS sequence"/>
</dbReference>
<evidence type="ECO:0008006" key="4">
    <source>
        <dbReference type="Google" id="ProtNLM"/>
    </source>
</evidence>
<dbReference type="CTD" id="6754505"/>
<sequence length="288" mass="32683">MSFNKSSKSKVKNKRNTSAIKSEKNRNNQAGNFPPRSNDKYKRAITDNHHRYSEPSEEFYQDEDDGTIITHENIRSSLTLANSSSYLRFDECEKEWDKIKDNQFSSVMKINLSGLAKSLETIPLHTLLKIDDADFMPYITLETHQSTTTSQSNIVPVENVESEELKKENENSSLGSKKRREKIKESSLHIKLSNIDSRSYAIEDNQKENEELDQLLALDELDLQEPAVNENVISDDVPTNPVAVEQIPNVSANSEPEEITTVASSDNDQVSKKESVDDLESWLDSIID</sequence>
<evidence type="ECO:0000256" key="1">
    <source>
        <dbReference type="SAM" id="MobiDB-lite"/>
    </source>
</evidence>
<dbReference type="GeneID" id="6754505"/>
<gene>
    <name evidence="2" type="ORF">TRIADDRAFT_57295</name>
</gene>
<dbReference type="GO" id="GO:0010972">
    <property type="term" value="P:negative regulation of G2/M transition of mitotic cell cycle"/>
    <property type="evidence" value="ECO:0000318"/>
    <property type="project" value="GO_Central"/>
</dbReference>
<dbReference type="RefSeq" id="XP_002113292.1">
    <property type="nucleotide sequence ID" value="XM_002113256.1"/>
</dbReference>
<reference evidence="2 3" key="1">
    <citation type="journal article" date="2008" name="Nature">
        <title>The Trichoplax genome and the nature of placozoans.</title>
        <authorList>
            <person name="Srivastava M."/>
            <person name="Begovic E."/>
            <person name="Chapman J."/>
            <person name="Putnam N.H."/>
            <person name="Hellsten U."/>
            <person name="Kawashima T."/>
            <person name="Kuo A."/>
            <person name="Mitros T."/>
            <person name="Salamov A."/>
            <person name="Carpenter M.L."/>
            <person name="Signorovitch A.Y."/>
            <person name="Moreno M.A."/>
            <person name="Kamm K."/>
            <person name="Grimwood J."/>
            <person name="Schmutz J."/>
            <person name="Shapiro H."/>
            <person name="Grigoriev I.V."/>
            <person name="Buss L.W."/>
            <person name="Schierwater B."/>
            <person name="Dellaporta S.L."/>
            <person name="Rokhsar D.S."/>
        </authorList>
    </citation>
    <scope>NUCLEOTIDE SEQUENCE [LARGE SCALE GENOMIC DNA]</scope>
    <source>
        <strain evidence="2 3">Grell-BS-1999</strain>
    </source>
</reference>
<dbReference type="EMBL" id="DS985246">
    <property type="protein sequence ID" value="EDV23766.1"/>
    <property type="molecule type" value="Genomic_DNA"/>
</dbReference>
<accession>B3RZ18</accession>
<dbReference type="KEGG" id="tad:TRIADDRAFT_57295"/>
<proteinExistence type="predicted"/>
<dbReference type="InterPro" id="IPR026187">
    <property type="entry name" value="Aven"/>
</dbReference>
<evidence type="ECO:0000313" key="2">
    <source>
        <dbReference type="EMBL" id="EDV23766.1"/>
    </source>
</evidence>